<comment type="caution">
    <text evidence="3">The sequence shown here is derived from an EMBL/GenBank/DDBJ whole genome shotgun (WGS) entry which is preliminary data.</text>
</comment>
<keyword evidence="4" id="KW-1185">Reference proteome</keyword>
<evidence type="ECO:0000313" key="4">
    <source>
        <dbReference type="Proteomes" id="UP001285521"/>
    </source>
</evidence>
<dbReference type="Pfam" id="PF11716">
    <property type="entry name" value="MDMPI_N"/>
    <property type="match status" value="1"/>
</dbReference>
<dbReference type="InterPro" id="IPR024344">
    <property type="entry name" value="MDMPI_metal-binding"/>
</dbReference>
<reference evidence="3 4" key="1">
    <citation type="submission" date="2023-11" db="EMBL/GenBank/DDBJ databases">
        <title>Lentzea sokolovensis, sp. nov., Lentzea kristufkii, sp. nov., and Lentzea miocenensis, sp. nov., rare actinobacteria from Sokolov Coal Basin, Miocene lacustrine sediment, Czech Republic.</title>
        <authorList>
            <person name="Lara A."/>
            <person name="Kotroba L."/>
            <person name="Nouioui I."/>
            <person name="Neumann-Schaal M."/>
            <person name="Mast Y."/>
            <person name="Chronakova A."/>
        </authorList>
    </citation>
    <scope>NUCLEOTIDE SEQUENCE [LARGE SCALE GENOMIC DNA]</scope>
    <source>
        <strain evidence="3 4">BCCO 10_0856</strain>
    </source>
</reference>
<dbReference type="InterPro" id="IPR017517">
    <property type="entry name" value="Maleyloyr_isom"/>
</dbReference>
<feature type="compositionally biased region" description="Polar residues" evidence="1">
    <location>
        <begin position="177"/>
        <end position="191"/>
    </location>
</feature>
<sequence length="191" mass="21210">MIMKWLEAERLSVADLLDDLTDDEWQRETLCTGWTVQEMAAHLTTSTRTGWRDVLTGAVKAGFDWNRMEDQKARALAAQFTRSELIAQIRETAGSPKRAPMAAPIDPLVDFLVHGQDIARALGRVREMPLEPAQAALEHVLKSPFWGARKRFRESGTPDLPAPDLLMLATGRELSTPGDNTVGNSNTRSKS</sequence>
<protein>
    <submittedName>
        <fullName evidence="3">Maleylpyruvate isomerase family mycothiol-dependent enzyme</fullName>
    </submittedName>
</protein>
<dbReference type="RefSeq" id="WP_319967367.1">
    <property type="nucleotide sequence ID" value="NZ_JAXAVW010000014.1"/>
</dbReference>
<dbReference type="GO" id="GO:0016853">
    <property type="term" value="F:isomerase activity"/>
    <property type="evidence" value="ECO:0007669"/>
    <property type="project" value="UniProtKB-KW"/>
</dbReference>
<dbReference type="InterPro" id="IPR034660">
    <property type="entry name" value="DinB/YfiT-like"/>
</dbReference>
<evidence type="ECO:0000313" key="3">
    <source>
        <dbReference type="EMBL" id="MDX8032330.1"/>
    </source>
</evidence>
<evidence type="ECO:0000259" key="2">
    <source>
        <dbReference type="Pfam" id="PF11716"/>
    </source>
</evidence>
<gene>
    <name evidence="3" type="ORF">SK803_19110</name>
</gene>
<organism evidence="3 4">
    <name type="scientific">Lentzea miocenica</name>
    <dbReference type="NCBI Taxonomy" id="3095431"/>
    <lineage>
        <taxon>Bacteria</taxon>
        <taxon>Bacillati</taxon>
        <taxon>Actinomycetota</taxon>
        <taxon>Actinomycetes</taxon>
        <taxon>Pseudonocardiales</taxon>
        <taxon>Pseudonocardiaceae</taxon>
        <taxon>Lentzea</taxon>
    </lineage>
</organism>
<name>A0ABU4T2E1_9PSEU</name>
<dbReference type="NCBIfam" id="TIGR03083">
    <property type="entry name" value="maleylpyruvate isomerase family mycothiol-dependent enzyme"/>
    <property type="match status" value="1"/>
</dbReference>
<keyword evidence="3" id="KW-0413">Isomerase</keyword>
<dbReference type="SUPFAM" id="SSF109854">
    <property type="entry name" value="DinB/YfiT-like putative metalloenzymes"/>
    <property type="match status" value="1"/>
</dbReference>
<feature type="domain" description="Mycothiol-dependent maleylpyruvate isomerase metal-binding" evidence="2">
    <location>
        <begin position="7"/>
        <end position="110"/>
    </location>
</feature>
<dbReference type="Proteomes" id="UP001285521">
    <property type="component" value="Unassembled WGS sequence"/>
</dbReference>
<proteinExistence type="predicted"/>
<feature type="region of interest" description="Disordered" evidence="1">
    <location>
        <begin position="171"/>
        <end position="191"/>
    </location>
</feature>
<dbReference type="EMBL" id="JAXAVW010000014">
    <property type="protein sequence ID" value="MDX8032330.1"/>
    <property type="molecule type" value="Genomic_DNA"/>
</dbReference>
<evidence type="ECO:0000256" key="1">
    <source>
        <dbReference type="SAM" id="MobiDB-lite"/>
    </source>
</evidence>
<accession>A0ABU4T2E1</accession>
<dbReference type="Gene3D" id="1.20.120.450">
    <property type="entry name" value="dinb family like domain"/>
    <property type="match status" value="1"/>
</dbReference>